<dbReference type="Proteomes" id="UP001075354">
    <property type="component" value="Chromosome 11"/>
</dbReference>
<evidence type="ECO:0000313" key="2">
    <source>
        <dbReference type="EMBL" id="KAJ1522795.1"/>
    </source>
</evidence>
<feature type="compositionally biased region" description="Low complexity" evidence="1">
    <location>
        <begin position="165"/>
        <end position="174"/>
    </location>
</feature>
<feature type="compositionally biased region" description="Low complexity" evidence="1">
    <location>
        <begin position="78"/>
        <end position="104"/>
    </location>
</feature>
<evidence type="ECO:0000256" key="1">
    <source>
        <dbReference type="SAM" id="MobiDB-lite"/>
    </source>
</evidence>
<evidence type="ECO:0000313" key="3">
    <source>
        <dbReference type="Proteomes" id="UP001075354"/>
    </source>
</evidence>
<proteinExistence type="predicted"/>
<comment type="caution">
    <text evidence="2">The sequence shown here is derived from an EMBL/GenBank/DDBJ whole genome shotgun (WGS) entry which is preliminary data.</text>
</comment>
<reference evidence="2" key="1">
    <citation type="submission" date="2022-12" db="EMBL/GenBank/DDBJ databases">
        <title>Chromosome-level genome assembly of the bean flower thrips Megalurothrips usitatus.</title>
        <authorList>
            <person name="Ma L."/>
            <person name="Liu Q."/>
            <person name="Li H."/>
            <person name="Cai W."/>
        </authorList>
    </citation>
    <scope>NUCLEOTIDE SEQUENCE</scope>
    <source>
        <strain evidence="2">Cailab_2022a</strain>
    </source>
</reference>
<keyword evidence="3" id="KW-1185">Reference proteome</keyword>
<name>A0AAV7XEL4_9NEOP</name>
<feature type="compositionally biased region" description="Gly residues" evidence="1">
    <location>
        <begin position="121"/>
        <end position="136"/>
    </location>
</feature>
<dbReference type="EMBL" id="JAPTSV010000011">
    <property type="protein sequence ID" value="KAJ1522795.1"/>
    <property type="molecule type" value="Genomic_DNA"/>
</dbReference>
<sequence length="244" mass="25747">MAHSVQDAFVIAVEQQARERLEKLSQLKRIKPVDMNKLTDTRPGSPSRPGPSRESSQSKESWNGIIDHNSVFVTSLVPAGPGSEGASTSAAPGASAPGASGAPGHEPTTPRLTNGHHGREGGGGAAAGGGNAGGPASGPPSQGASFDDTDAPEVELKQDLDAVVQQQQQQQQQQQREDRRASSPFTNGRTELLIGDHEGHRMRTTALVEHPSHPPTDEEWSVRYVPPTDDSHVAVFVQKTTPSL</sequence>
<gene>
    <name evidence="2" type="ORF">ONE63_001951</name>
</gene>
<dbReference type="AlphaFoldDB" id="A0AAV7XEL4"/>
<feature type="region of interest" description="Disordered" evidence="1">
    <location>
        <begin position="28"/>
        <end position="197"/>
    </location>
</feature>
<feature type="compositionally biased region" description="Low complexity" evidence="1">
    <location>
        <begin position="42"/>
        <end position="55"/>
    </location>
</feature>
<organism evidence="2 3">
    <name type="scientific">Megalurothrips usitatus</name>
    <name type="common">bean blossom thrips</name>
    <dbReference type="NCBI Taxonomy" id="439358"/>
    <lineage>
        <taxon>Eukaryota</taxon>
        <taxon>Metazoa</taxon>
        <taxon>Ecdysozoa</taxon>
        <taxon>Arthropoda</taxon>
        <taxon>Hexapoda</taxon>
        <taxon>Insecta</taxon>
        <taxon>Pterygota</taxon>
        <taxon>Neoptera</taxon>
        <taxon>Paraneoptera</taxon>
        <taxon>Thysanoptera</taxon>
        <taxon>Terebrantia</taxon>
        <taxon>Thripoidea</taxon>
        <taxon>Thripidae</taxon>
        <taxon>Megalurothrips</taxon>
    </lineage>
</organism>
<accession>A0AAV7XEL4</accession>
<protein>
    <submittedName>
        <fullName evidence="2">Uncharacterized protein</fullName>
    </submittedName>
</protein>
<feature type="compositionally biased region" description="Basic and acidic residues" evidence="1">
    <location>
        <begin position="28"/>
        <end position="40"/>
    </location>
</feature>